<reference evidence="1 2" key="1">
    <citation type="submission" date="2016-10" db="EMBL/GenBank/DDBJ databases">
        <authorList>
            <person name="de Groot N.N."/>
        </authorList>
    </citation>
    <scope>NUCLEOTIDE SEQUENCE [LARGE SCALE GENOMIC DNA]</scope>
    <source>
        <strain evidence="1 2">CGMCC 1.10228</strain>
    </source>
</reference>
<proteinExistence type="predicted"/>
<dbReference type="AlphaFoldDB" id="A0A1G8EQK5"/>
<evidence type="ECO:0000313" key="1">
    <source>
        <dbReference type="EMBL" id="SDH72170.1"/>
    </source>
</evidence>
<dbReference type="STRING" id="861298.SAMN04488136_12611"/>
<dbReference type="Proteomes" id="UP000198854">
    <property type="component" value="Unassembled WGS sequence"/>
</dbReference>
<dbReference type="RefSeq" id="WP_093277255.1">
    <property type="nucleotide sequence ID" value="NZ_FNDD01000026.1"/>
</dbReference>
<sequence>MNPLKRRFLHLSELTDKTYLTQGDVFDAVNNHLMALCAVTQGQNFGGYISRSERVVVSIFDYGGVVRLSMPMSKRFTLSLETQTCEDVLILEPDRVYRWRSVNQAFHGVQEASFSYKNASFKQPTGPFLASTEISTDLTVNSVLGKYAGMLSRLIPNEKTEQIANQYPDTGGQRLKIKPLSVKPEQLRIDIDDLIGVFGAESIKVSGYGSVIESTSSTTSTVNPTVGSTVKSTESMHLSSVNAPLDSVSQRTDVRLGSVTQPLLTHPIALIAYRILQRNAQTRADKVWAMLRQDVNQHDFNRHYDVDLVVESITQDSVTWFGRGDSENTMSYDSFRKNVLVDVRRLVKAEQAEKLTSS</sequence>
<protein>
    <submittedName>
        <fullName evidence="1">Uncharacterized protein</fullName>
    </submittedName>
</protein>
<dbReference type="EMBL" id="FNDD01000026">
    <property type="protein sequence ID" value="SDH72170.1"/>
    <property type="molecule type" value="Genomic_DNA"/>
</dbReference>
<name>A0A1G8EQK5_9VIBR</name>
<dbReference type="OrthoDB" id="5869838at2"/>
<evidence type="ECO:0000313" key="2">
    <source>
        <dbReference type="Proteomes" id="UP000198854"/>
    </source>
</evidence>
<gene>
    <name evidence="1" type="ORF">SAMN04488136_12611</name>
</gene>
<organism evidence="1 2">
    <name type="scientific">Vibrio xiamenensis</name>
    <dbReference type="NCBI Taxonomy" id="861298"/>
    <lineage>
        <taxon>Bacteria</taxon>
        <taxon>Pseudomonadati</taxon>
        <taxon>Pseudomonadota</taxon>
        <taxon>Gammaproteobacteria</taxon>
        <taxon>Vibrionales</taxon>
        <taxon>Vibrionaceae</taxon>
        <taxon>Vibrio</taxon>
    </lineage>
</organism>
<accession>A0A1G8EQK5</accession>
<keyword evidence="2" id="KW-1185">Reference proteome</keyword>